<dbReference type="AlphaFoldDB" id="A0A9Q0QWR6"/>
<evidence type="ECO:0000313" key="1">
    <source>
        <dbReference type="EMBL" id="KAJ4974863.1"/>
    </source>
</evidence>
<protein>
    <submittedName>
        <fullName evidence="1">Uncharacterized protein</fullName>
    </submittedName>
</protein>
<dbReference type="OrthoDB" id="3001at2759"/>
<gene>
    <name evidence="1" type="ORF">NE237_008037</name>
</gene>
<comment type="caution">
    <text evidence="1">The sequence shown here is derived from an EMBL/GenBank/DDBJ whole genome shotgun (WGS) entry which is preliminary data.</text>
</comment>
<dbReference type="PANTHER" id="PTHR35688:SF2">
    <property type="entry name" value="NAD(P)-LINKED OXIDOREDUCTASE SUPERFAMILY PROTEIN"/>
    <property type="match status" value="1"/>
</dbReference>
<organism evidence="1 2">
    <name type="scientific">Protea cynaroides</name>
    <dbReference type="NCBI Taxonomy" id="273540"/>
    <lineage>
        <taxon>Eukaryota</taxon>
        <taxon>Viridiplantae</taxon>
        <taxon>Streptophyta</taxon>
        <taxon>Embryophyta</taxon>
        <taxon>Tracheophyta</taxon>
        <taxon>Spermatophyta</taxon>
        <taxon>Magnoliopsida</taxon>
        <taxon>Proteales</taxon>
        <taxon>Proteaceae</taxon>
        <taxon>Protea</taxon>
    </lineage>
</organism>
<dbReference type="Proteomes" id="UP001141806">
    <property type="component" value="Unassembled WGS sequence"/>
</dbReference>
<accession>A0A9Q0QWR6</accession>
<reference evidence="1" key="1">
    <citation type="journal article" date="2023" name="Plant J.">
        <title>The genome of the king protea, Protea cynaroides.</title>
        <authorList>
            <person name="Chang J."/>
            <person name="Duong T.A."/>
            <person name="Schoeman C."/>
            <person name="Ma X."/>
            <person name="Roodt D."/>
            <person name="Barker N."/>
            <person name="Li Z."/>
            <person name="Van de Peer Y."/>
            <person name="Mizrachi E."/>
        </authorList>
    </citation>
    <scope>NUCLEOTIDE SEQUENCE</scope>
    <source>
        <tissue evidence="1">Young leaves</tissue>
    </source>
</reference>
<evidence type="ECO:0000313" key="2">
    <source>
        <dbReference type="Proteomes" id="UP001141806"/>
    </source>
</evidence>
<name>A0A9Q0QWR6_9MAGN</name>
<dbReference type="PANTHER" id="PTHR35688">
    <property type="entry name" value="NAD(P)-LINKED OXIDOREDUCTASE SUPERFAMILY PROTEIN"/>
    <property type="match status" value="1"/>
</dbReference>
<sequence>MASTPILSRHFATTGTPTLQFSTNFSSNLTPTRFPLKPTSRNIRPITKLFVSSPTNKPTLKTPPKPTEETIFFDGGAHYGDLLANLLLGFTLLWSNGPRPE</sequence>
<dbReference type="EMBL" id="JAMYWD010000004">
    <property type="protein sequence ID" value="KAJ4974863.1"/>
    <property type="molecule type" value="Genomic_DNA"/>
</dbReference>
<keyword evidence="2" id="KW-1185">Reference proteome</keyword>
<proteinExistence type="predicted"/>